<organism evidence="8">
    <name type="scientific">Prorocentrum minimum</name>
    <name type="common">Dinoflagellate</name>
    <name type="synonym">Exuviaella minima</name>
    <dbReference type="NCBI Taxonomy" id="39449"/>
    <lineage>
        <taxon>Eukaryota</taxon>
        <taxon>Sar</taxon>
        <taxon>Alveolata</taxon>
        <taxon>Dinophyceae</taxon>
        <taxon>Prorocentrales</taxon>
        <taxon>Prorocentraceae</taxon>
        <taxon>Prorocentrum</taxon>
    </lineage>
</organism>
<dbReference type="EMBL" id="KJ194493">
    <property type="protein sequence ID" value="AHL28487.1"/>
    <property type="molecule type" value="mRNA"/>
</dbReference>
<evidence type="ECO:0000256" key="1">
    <source>
        <dbReference type="ARBA" id="ARBA00004508"/>
    </source>
</evidence>
<evidence type="ECO:0000256" key="3">
    <source>
        <dbReference type="ARBA" id="ARBA00022692"/>
    </source>
</evidence>
<feature type="transmembrane region" description="Helical" evidence="7">
    <location>
        <begin position="191"/>
        <end position="212"/>
    </location>
</feature>
<dbReference type="GO" id="GO:0031969">
    <property type="term" value="C:chloroplast membrane"/>
    <property type="evidence" value="ECO:0007669"/>
    <property type="project" value="UniProtKB-SubCell"/>
</dbReference>
<dbReference type="PANTHER" id="PTHR33510">
    <property type="entry name" value="PROTEIN TIC 20-II, CHLOROPLASTIC"/>
    <property type="match status" value="1"/>
</dbReference>
<evidence type="ECO:0000256" key="6">
    <source>
        <dbReference type="SAM" id="Coils"/>
    </source>
</evidence>
<name>W8PD45_PROMN</name>
<protein>
    <submittedName>
        <fullName evidence="8">TIC20 protein</fullName>
    </submittedName>
</protein>
<sequence>AVKMDVSEAECVGLLAACGKGTTDSLALGDLSSKAFDGALEKLATARAEEYRRAQAAEREEAARAAEAGRLQEQLQSLFTPSGDDGPAVRLLACLAYILPLADGIQYGGPLVEFVPGLIPLFQIFYPIAMVKASIPFGTLILLIAFQFLAGNQDLPYLVRFNLQQAAVMDILFLLPALVQGFLGLQLPESLGLATFVILLGCIVYAVVLNALGKVPDGLGFISDAVKRRI</sequence>
<proteinExistence type="evidence at transcript level"/>
<keyword evidence="6" id="KW-0175">Coiled coil</keyword>
<feature type="coiled-coil region" evidence="6">
    <location>
        <begin position="40"/>
        <end position="68"/>
    </location>
</feature>
<evidence type="ECO:0000256" key="4">
    <source>
        <dbReference type="ARBA" id="ARBA00022989"/>
    </source>
</evidence>
<dbReference type="PANTHER" id="PTHR33510:SF5">
    <property type="entry name" value="PROTEIN TIC 20-II, CHLOROPLASTIC"/>
    <property type="match status" value="1"/>
</dbReference>
<comment type="subcellular location">
    <subcellularLocation>
        <location evidence="1">Plastid</location>
        <location evidence="1">Chloroplast membrane</location>
        <topology evidence="1">Multi-pass membrane protein</topology>
    </subcellularLocation>
</comment>
<evidence type="ECO:0000256" key="7">
    <source>
        <dbReference type="SAM" id="Phobius"/>
    </source>
</evidence>
<dbReference type="InterPro" id="IPR005691">
    <property type="entry name" value="Tic20"/>
</dbReference>
<dbReference type="Pfam" id="PF16166">
    <property type="entry name" value="TIC20"/>
    <property type="match status" value="1"/>
</dbReference>
<reference evidence="8" key="1">
    <citation type="journal article" date="2014" name="Genome Biol. Evol.">
        <title>Chromera velia, endosymbioses and the rhodoplex hypothesis--plastid evolution in cryptophytes, alveolates, stramenopiles, and haptophytes (CASH lineages).</title>
        <authorList>
            <person name="Petersen J."/>
            <person name="Ludewig A.K."/>
            <person name="Michael V."/>
            <person name="Bunk B."/>
            <person name="Jarek M."/>
            <person name="Baurain D."/>
            <person name="Brinkmann H."/>
        </authorList>
    </citation>
    <scope>NUCLEOTIDE SEQUENCE</scope>
    <source>
        <strain evidence="8">CCMP 1329</strain>
    </source>
</reference>
<feature type="transmembrane region" description="Helical" evidence="7">
    <location>
        <begin position="167"/>
        <end position="185"/>
    </location>
</feature>
<keyword evidence="5 7" id="KW-0472">Membrane</keyword>
<evidence type="ECO:0000256" key="2">
    <source>
        <dbReference type="ARBA" id="ARBA00009596"/>
    </source>
</evidence>
<feature type="non-terminal residue" evidence="8">
    <location>
        <position position="1"/>
    </location>
</feature>
<dbReference type="AlphaFoldDB" id="W8PD45"/>
<keyword evidence="3 7" id="KW-0812">Transmembrane</keyword>
<evidence type="ECO:0000256" key="5">
    <source>
        <dbReference type="ARBA" id="ARBA00023136"/>
    </source>
</evidence>
<gene>
    <name evidence="8" type="primary">TIC20-4</name>
</gene>
<accession>W8PD45</accession>
<feature type="transmembrane region" description="Helical" evidence="7">
    <location>
        <begin position="124"/>
        <end position="146"/>
    </location>
</feature>
<comment type="similarity">
    <text evidence="2">Belongs to the Tic20 family.</text>
</comment>
<keyword evidence="4 7" id="KW-1133">Transmembrane helix</keyword>
<evidence type="ECO:0000313" key="8">
    <source>
        <dbReference type="EMBL" id="AHL28487.1"/>
    </source>
</evidence>